<feature type="non-terminal residue" evidence="1">
    <location>
        <position position="1"/>
    </location>
</feature>
<sequence length="44" mass="4668">ARPVAQGLSAVDFLTSSAWSLAMTGWCSDAGAWSGVRISNRRLD</sequence>
<protein>
    <submittedName>
        <fullName evidence="1">Uncharacterized protein</fullName>
    </submittedName>
</protein>
<accession>A0A1Q9BQA0</accession>
<keyword evidence="2" id="KW-1185">Reference proteome</keyword>
<evidence type="ECO:0000313" key="2">
    <source>
        <dbReference type="Proteomes" id="UP000186817"/>
    </source>
</evidence>
<evidence type="ECO:0000313" key="1">
    <source>
        <dbReference type="EMBL" id="OLP72618.1"/>
    </source>
</evidence>
<comment type="caution">
    <text evidence="1">The sequence shown here is derived from an EMBL/GenBank/DDBJ whole genome shotgun (WGS) entry which is preliminary data.</text>
</comment>
<reference evidence="1 2" key="1">
    <citation type="submission" date="2016-02" db="EMBL/GenBank/DDBJ databases">
        <title>Genome analysis of coral dinoflagellate symbionts highlights evolutionary adaptations to a symbiotic lifestyle.</title>
        <authorList>
            <person name="Aranda M."/>
            <person name="Li Y."/>
            <person name="Liew Y.J."/>
            <person name="Baumgarten S."/>
            <person name="Simakov O."/>
            <person name="Wilson M."/>
            <person name="Piel J."/>
            <person name="Ashoor H."/>
            <person name="Bougouffa S."/>
            <person name="Bajic V.B."/>
            <person name="Ryu T."/>
            <person name="Ravasi T."/>
            <person name="Bayer T."/>
            <person name="Micklem G."/>
            <person name="Kim H."/>
            <person name="Bhak J."/>
            <person name="Lajeunesse T.C."/>
            <person name="Voolstra C.R."/>
        </authorList>
    </citation>
    <scope>NUCLEOTIDE SEQUENCE [LARGE SCALE GENOMIC DNA]</scope>
    <source>
        <strain evidence="1 2">CCMP2467</strain>
    </source>
</reference>
<dbReference type="EMBL" id="LSRX01007168">
    <property type="protein sequence ID" value="OLP72618.1"/>
    <property type="molecule type" value="Genomic_DNA"/>
</dbReference>
<name>A0A1Q9BQA0_SYMMI</name>
<proteinExistence type="predicted"/>
<dbReference type="Proteomes" id="UP000186817">
    <property type="component" value="Unassembled WGS sequence"/>
</dbReference>
<dbReference type="AlphaFoldDB" id="A0A1Q9BQA0"/>
<gene>
    <name evidence="1" type="ORF">AK812_SmicGene48139</name>
</gene>
<organism evidence="1 2">
    <name type="scientific">Symbiodinium microadriaticum</name>
    <name type="common">Dinoflagellate</name>
    <name type="synonym">Zooxanthella microadriatica</name>
    <dbReference type="NCBI Taxonomy" id="2951"/>
    <lineage>
        <taxon>Eukaryota</taxon>
        <taxon>Sar</taxon>
        <taxon>Alveolata</taxon>
        <taxon>Dinophyceae</taxon>
        <taxon>Suessiales</taxon>
        <taxon>Symbiodiniaceae</taxon>
        <taxon>Symbiodinium</taxon>
    </lineage>
</organism>